<dbReference type="Proteomes" id="UP001140094">
    <property type="component" value="Unassembled WGS sequence"/>
</dbReference>
<keyword evidence="2" id="KW-1185">Reference proteome</keyword>
<protein>
    <submittedName>
        <fullName evidence="1">Uncharacterized protein</fullName>
    </submittedName>
</protein>
<accession>A0A9W8HL75</accession>
<organism evidence="1 2">
    <name type="scientific">Coemansia guatemalensis</name>
    <dbReference type="NCBI Taxonomy" id="2761395"/>
    <lineage>
        <taxon>Eukaryota</taxon>
        <taxon>Fungi</taxon>
        <taxon>Fungi incertae sedis</taxon>
        <taxon>Zoopagomycota</taxon>
        <taxon>Kickxellomycotina</taxon>
        <taxon>Kickxellomycetes</taxon>
        <taxon>Kickxellales</taxon>
        <taxon>Kickxellaceae</taxon>
        <taxon>Coemansia</taxon>
    </lineage>
</organism>
<proteinExistence type="predicted"/>
<feature type="non-terminal residue" evidence="1">
    <location>
        <position position="160"/>
    </location>
</feature>
<comment type="caution">
    <text evidence="1">The sequence shown here is derived from an EMBL/GenBank/DDBJ whole genome shotgun (WGS) entry which is preliminary data.</text>
</comment>
<dbReference type="AlphaFoldDB" id="A0A9W8HL75"/>
<dbReference type="EMBL" id="JANBUO010003987">
    <property type="protein sequence ID" value="KAJ2788818.1"/>
    <property type="molecule type" value="Genomic_DNA"/>
</dbReference>
<reference evidence="1" key="1">
    <citation type="submission" date="2022-07" db="EMBL/GenBank/DDBJ databases">
        <title>Phylogenomic reconstructions and comparative analyses of Kickxellomycotina fungi.</title>
        <authorList>
            <person name="Reynolds N.K."/>
            <person name="Stajich J.E."/>
            <person name="Barry K."/>
            <person name="Grigoriev I.V."/>
            <person name="Crous P."/>
            <person name="Smith M.E."/>
        </authorList>
    </citation>
    <scope>NUCLEOTIDE SEQUENCE</scope>
    <source>
        <strain evidence="1">NRRL 1565</strain>
    </source>
</reference>
<sequence>METANEDDLNRRRGWLCREFRGHIIDLDFDDLMAKLHVSADLEKFSNQFRGVFIAMSLRAPAYVNKKLTKTNIVIEGECRILAANNSISDSQLKCLNSFKGVKSLGRCNEEALVAYFMELMSLVRLAQSSFLLEEHQSWPTSAYSLSENQNTPVSGGRHK</sequence>
<name>A0A9W8HL75_9FUNG</name>
<evidence type="ECO:0000313" key="1">
    <source>
        <dbReference type="EMBL" id="KAJ2788818.1"/>
    </source>
</evidence>
<evidence type="ECO:0000313" key="2">
    <source>
        <dbReference type="Proteomes" id="UP001140094"/>
    </source>
</evidence>
<gene>
    <name evidence="1" type="ORF">H4R20_007297</name>
</gene>